<protein>
    <submittedName>
        <fullName evidence="2">Uncharacterized protein</fullName>
    </submittedName>
</protein>
<feature type="compositionally biased region" description="Low complexity" evidence="1">
    <location>
        <begin position="263"/>
        <end position="275"/>
    </location>
</feature>
<sequence>MTTPPADALLFDVPTPLTPIERLPVLADHYTHHNDAIDTFRLSSSSGPVVGTYAGSARHLAHETLAAVKAVQDRQLYESSELIDAVVRLKQLAYLSNEAALHLADAREALTTRPASGSTEPDRPEVLENAGRQVRVAGELTALAPQAAVECADRIAREMRRRRPSTGNPVQELDAVQHSALQEVARGHIRVSESLGRQYVHSRDVRVLISTLRSLEAKGLIAREPKSAPPAYVGGPLPDRVRLTSHGAATVAAFIGLSPAARAKATATARPAQPALNTASGRAR</sequence>
<gene>
    <name evidence="2" type="ORF">CK936_16380</name>
</gene>
<accession>A0A2A2D600</accession>
<dbReference type="RefSeq" id="WP_095581707.1">
    <property type="nucleotide sequence ID" value="NZ_JAJQQS010000010.1"/>
</dbReference>
<evidence type="ECO:0000256" key="1">
    <source>
        <dbReference type="SAM" id="MobiDB-lite"/>
    </source>
</evidence>
<dbReference type="AlphaFoldDB" id="A0A2A2D600"/>
<dbReference type="Proteomes" id="UP000218944">
    <property type="component" value="Unassembled WGS sequence"/>
</dbReference>
<organism evidence="2 3">
    <name type="scientific">Streptomyces albireticuli</name>
    <dbReference type="NCBI Taxonomy" id="1940"/>
    <lineage>
        <taxon>Bacteria</taxon>
        <taxon>Bacillati</taxon>
        <taxon>Actinomycetota</taxon>
        <taxon>Actinomycetes</taxon>
        <taxon>Kitasatosporales</taxon>
        <taxon>Streptomycetaceae</taxon>
        <taxon>Streptomyces</taxon>
    </lineage>
</organism>
<evidence type="ECO:0000313" key="2">
    <source>
        <dbReference type="EMBL" id="PAU47883.1"/>
    </source>
</evidence>
<name>A0A2A2D600_9ACTN</name>
<comment type="caution">
    <text evidence="2">The sequence shown here is derived from an EMBL/GenBank/DDBJ whole genome shotgun (WGS) entry which is preliminary data.</text>
</comment>
<proteinExistence type="predicted"/>
<reference evidence="2 3" key="1">
    <citation type="submission" date="2017-08" db="EMBL/GenBank/DDBJ databases">
        <title>Genome sequence of Streptomyces albireticuli NRRL B-1670.</title>
        <authorList>
            <person name="Graham D.E."/>
            <person name="Mahan K.M."/>
            <person name="Klingeman D.M."/>
            <person name="Hettich R.L."/>
            <person name="Parry R.J."/>
            <person name="Spain J.C."/>
        </authorList>
    </citation>
    <scope>NUCLEOTIDE SEQUENCE [LARGE SCALE GENOMIC DNA]</scope>
    <source>
        <strain evidence="2 3">NRRL B-1670</strain>
    </source>
</reference>
<feature type="region of interest" description="Disordered" evidence="1">
    <location>
        <begin position="263"/>
        <end position="284"/>
    </location>
</feature>
<evidence type="ECO:0000313" key="3">
    <source>
        <dbReference type="Proteomes" id="UP000218944"/>
    </source>
</evidence>
<keyword evidence="3" id="KW-1185">Reference proteome</keyword>
<dbReference type="EMBL" id="NSJV01000319">
    <property type="protein sequence ID" value="PAU47883.1"/>
    <property type="molecule type" value="Genomic_DNA"/>
</dbReference>